<keyword evidence="4" id="KW-1185">Reference proteome</keyword>
<comment type="caution">
    <text evidence="3">The sequence shown here is derived from an EMBL/GenBank/DDBJ whole genome shotgun (WGS) entry which is preliminary data.</text>
</comment>
<dbReference type="Proteomes" id="UP001596180">
    <property type="component" value="Unassembled WGS sequence"/>
</dbReference>
<proteinExistence type="predicted"/>
<dbReference type="Pfam" id="PF02720">
    <property type="entry name" value="DUF222"/>
    <property type="match status" value="1"/>
</dbReference>
<dbReference type="EMBL" id="JBHSOA010000074">
    <property type="protein sequence ID" value="MFC5855813.1"/>
    <property type="molecule type" value="Genomic_DNA"/>
</dbReference>
<evidence type="ECO:0000259" key="2">
    <source>
        <dbReference type="SMART" id="SM00507"/>
    </source>
</evidence>
<dbReference type="InterPro" id="IPR003870">
    <property type="entry name" value="DUF222"/>
</dbReference>
<reference evidence="4" key="1">
    <citation type="journal article" date="2019" name="Int. J. Syst. Evol. Microbiol.">
        <title>The Global Catalogue of Microorganisms (GCM) 10K type strain sequencing project: providing services to taxonomists for standard genome sequencing and annotation.</title>
        <authorList>
            <consortium name="The Broad Institute Genomics Platform"/>
            <consortium name="The Broad Institute Genome Sequencing Center for Infectious Disease"/>
            <person name="Wu L."/>
            <person name="Ma J."/>
        </authorList>
    </citation>
    <scope>NUCLEOTIDE SEQUENCE [LARGE SCALE GENOMIC DNA]</scope>
    <source>
        <strain evidence="4">JCM 10411</strain>
    </source>
</reference>
<dbReference type="CDD" id="cd00085">
    <property type="entry name" value="HNHc"/>
    <property type="match status" value="1"/>
</dbReference>
<dbReference type="SMART" id="SM00507">
    <property type="entry name" value="HNHc"/>
    <property type="match status" value="1"/>
</dbReference>
<name>A0ABW1E639_9ACTN</name>
<evidence type="ECO:0000313" key="3">
    <source>
        <dbReference type="EMBL" id="MFC5855813.1"/>
    </source>
</evidence>
<dbReference type="InterPro" id="IPR003615">
    <property type="entry name" value="HNH_nuc"/>
</dbReference>
<evidence type="ECO:0000256" key="1">
    <source>
        <dbReference type="SAM" id="MobiDB-lite"/>
    </source>
</evidence>
<protein>
    <submittedName>
        <fullName evidence="3">DUF222 domain-containing protein</fullName>
    </submittedName>
</protein>
<organism evidence="3 4">
    <name type="scientific">Streptomyces chlorus</name>
    <dbReference type="NCBI Taxonomy" id="887452"/>
    <lineage>
        <taxon>Bacteria</taxon>
        <taxon>Bacillati</taxon>
        <taxon>Actinomycetota</taxon>
        <taxon>Actinomycetes</taxon>
        <taxon>Kitasatosporales</taxon>
        <taxon>Streptomycetaceae</taxon>
        <taxon>Streptomyces</taxon>
    </lineage>
</organism>
<evidence type="ECO:0000313" key="4">
    <source>
        <dbReference type="Proteomes" id="UP001596180"/>
    </source>
</evidence>
<dbReference type="Gene3D" id="1.10.30.50">
    <property type="match status" value="1"/>
</dbReference>
<feature type="region of interest" description="Disordered" evidence="1">
    <location>
        <begin position="403"/>
        <end position="435"/>
    </location>
</feature>
<dbReference type="RefSeq" id="WP_381369439.1">
    <property type="nucleotide sequence ID" value="NZ_JBHSOA010000074.1"/>
</dbReference>
<gene>
    <name evidence="3" type="ORF">ACFPZI_29770</name>
</gene>
<feature type="compositionally biased region" description="Polar residues" evidence="1">
    <location>
        <begin position="414"/>
        <end position="435"/>
    </location>
</feature>
<sequence length="435" mass="47513">MLHGPLDAWVAELRERGPTAEDAGRLGGLEVARLSARGRIDALVVLEQHLSWLQAKQVEVLAAIAEHTDVPEAVVIEAGGKLDDVFVATWDGAVEEVACALRLSHLTAGQRLRAATLLAARHEVTTGLLADGRISYLQAQAVAEQLDCLDDDVARRVELALAAKMPEQAIGRTRAALRREILRADPEGAEHRHQERVKARHIVRYAQDDGMALFGAVVPAQQAALMEQAVDVRAAGYGDDGRTLDQKRADALFDLVVNQPGVEGGGVGRAAAVVQVTVPFDILLGAEDGPAELKGHGPITAGQAREIAFAPGTVWRRLLTHPKTGLLVKTDPTAYRPTAETERHVIARDQHCAFPSCRMPAHRCDLDHVRPFDHRHPERGGQTVPENLQPLCRRHHRLKTHHPGWRVTRDPHSGVTTWTAPTGHTYTNTPPVHRR</sequence>
<accession>A0ABW1E639</accession>
<feature type="domain" description="HNH nuclease" evidence="2">
    <location>
        <begin position="340"/>
        <end position="397"/>
    </location>
</feature>